<feature type="region of interest" description="Disordered" evidence="1">
    <location>
        <begin position="165"/>
        <end position="214"/>
    </location>
</feature>
<gene>
    <name evidence="3" type="primary">LOC116945588</name>
</gene>
<feature type="compositionally biased region" description="Low complexity" evidence="1">
    <location>
        <begin position="188"/>
        <end position="200"/>
    </location>
</feature>
<name>A0AAJ7TDP1_PETMA</name>
<evidence type="ECO:0000256" key="1">
    <source>
        <dbReference type="SAM" id="MobiDB-lite"/>
    </source>
</evidence>
<evidence type="ECO:0000313" key="2">
    <source>
        <dbReference type="Proteomes" id="UP001318040"/>
    </source>
</evidence>
<protein>
    <submittedName>
        <fullName evidence="3">Uncharacterized protein LOC116945588</fullName>
    </submittedName>
</protein>
<dbReference type="RefSeq" id="XP_032815937.1">
    <property type="nucleotide sequence ID" value="XM_032960046.1"/>
</dbReference>
<feature type="compositionally biased region" description="Polar residues" evidence="1">
    <location>
        <begin position="201"/>
        <end position="211"/>
    </location>
</feature>
<sequence length="258" mass="27962">MSRWKDKEALLALPATLDDDALPTLITAPKSARATLQSALRVLATVYGPPSDCRQLFHERRRGQKELPLAYRTALLALAKAAFPRMDCEGVDAMVTEKLLALAQDLQIVVIAADDADMCSLRATRNIHVHLLSQRRPPLGSNGAAAVCAGTSTIPSSEEIFAVGRPAEWRSGKRPARTTSSHQEQPKTAGATARTPAGRRSSLQAFASNSGKSRHPTCSACAHTCHYLTCFDVRISWHGRRFVGLRRGREDARAGSVV</sequence>
<reference evidence="3" key="1">
    <citation type="submission" date="2025-08" db="UniProtKB">
        <authorList>
            <consortium name="RefSeq"/>
        </authorList>
    </citation>
    <scope>IDENTIFICATION</scope>
    <source>
        <tissue evidence="3">Sperm</tissue>
    </source>
</reference>
<dbReference type="Proteomes" id="UP001318040">
    <property type="component" value="Chromosome 24"/>
</dbReference>
<dbReference type="KEGG" id="pmrn:116945588"/>
<keyword evidence="2" id="KW-1185">Reference proteome</keyword>
<evidence type="ECO:0000313" key="3">
    <source>
        <dbReference type="RefSeq" id="XP_032815937.1"/>
    </source>
</evidence>
<accession>A0AAJ7TDP1</accession>
<proteinExistence type="predicted"/>
<organism evidence="2 3">
    <name type="scientific">Petromyzon marinus</name>
    <name type="common">Sea lamprey</name>
    <dbReference type="NCBI Taxonomy" id="7757"/>
    <lineage>
        <taxon>Eukaryota</taxon>
        <taxon>Metazoa</taxon>
        <taxon>Chordata</taxon>
        <taxon>Craniata</taxon>
        <taxon>Vertebrata</taxon>
        <taxon>Cyclostomata</taxon>
        <taxon>Hyperoartia</taxon>
        <taxon>Petromyzontiformes</taxon>
        <taxon>Petromyzontidae</taxon>
        <taxon>Petromyzon</taxon>
    </lineage>
</organism>
<dbReference type="AlphaFoldDB" id="A0AAJ7TDP1"/>